<proteinExistence type="predicted"/>
<evidence type="ECO:0000313" key="2">
    <source>
        <dbReference type="EMBL" id="ETW03364.1"/>
    </source>
</evidence>
<gene>
    <name evidence="2" type="ORF">H310_04849</name>
</gene>
<keyword evidence="1" id="KW-0175">Coiled coil</keyword>
<dbReference type="VEuPathDB" id="FungiDB:H310_04849"/>
<reference evidence="2" key="1">
    <citation type="submission" date="2013-12" db="EMBL/GenBank/DDBJ databases">
        <title>The Genome Sequence of Aphanomyces invadans NJM9701.</title>
        <authorList>
            <consortium name="The Broad Institute Genomics Platform"/>
            <person name="Russ C."/>
            <person name="Tyler B."/>
            <person name="van West P."/>
            <person name="Dieguez-Uribeondo J."/>
            <person name="Young S.K."/>
            <person name="Zeng Q."/>
            <person name="Gargeya S."/>
            <person name="Fitzgerald M."/>
            <person name="Abouelleil A."/>
            <person name="Alvarado L."/>
            <person name="Chapman S.B."/>
            <person name="Gainer-Dewar J."/>
            <person name="Goldberg J."/>
            <person name="Griggs A."/>
            <person name="Gujja S."/>
            <person name="Hansen M."/>
            <person name="Howarth C."/>
            <person name="Imamovic A."/>
            <person name="Ireland A."/>
            <person name="Larimer J."/>
            <person name="McCowan C."/>
            <person name="Murphy C."/>
            <person name="Pearson M."/>
            <person name="Poon T.W."/>
            <person name="Priest M."/>
            <person name="Roberts A."/>
            <person name="Saif S."/>
            <person name="Shea T."/>
            <person name="Sykes S."/>
            <person name="Wortman J."/>
            <person name="Nusbaum C."/>
            <person name="Birren B."/>
        </authorList>
    </citation>
    <scope>NUCLEOTIDE SEQUENCE [LARGE SCALE GENOMIC DNA]</scope>
    <source>
        <strain evidence="2">NJM9701</strain>
    </source>
</reference>
<accession>A0A024UAT0</accession>
<name>A0A024UAT0_9STRA</name>
<organism evidence="2">
    <name type="scientific">Aphanomyces invadans</name>
    <dbReference type="NCBI Taxonomy" id="157072"/>
    <lineage>
        <taxon>Eukaryota</taxon>
        <taxon>Sar</taxon>
        <taxon>Stramenopiles</taxon>
        <taxon>Oomycota</taxon>
        <taxon>Saprolegniomycetes</taxon>
        <taxon>Saprolegniales</taxon>
        <taxon>Verrucalvaceae</taxon>
        <taxon>Aphanomyces</taxon>
    </lineage>
</organism>
<dbReference type="GeneID" id="20081899"/>
<evidence type="ECO:0008006" key="3">
    <source>
        <dbReference type="Google" id="ProtNLM"/>
    </source>
</evidence>
<dbReference type="RefSeq" id="XP_008867593.1">
    <property type="nucleotide sequence ID" value="XM_008869371.1"/>
</dbReference>
<dbReference type="OrthoDB" id="77763at2759"/>
<protein>
    <recommendedName>
        <fullName evidence="3">START domain-containing protein</fullName>
    </recommendedName>
</protein>
<feature type="coiled-coil region" evidence="1">
    <location>
        <begin position="64"/>
        <end position="126"/>
    </location>
</feature>
<dbReference type="EMBL" id="KI913959">
    <property type="protein sequence ID" value="ETW03364.1"/>
    <property type="molecule type" value="Genomic_DNA"/>
</dbReference>
<sequence>MDDDFLAACLDELNHTDDSVEYDLPDEDIASLMEVLHSSDSGLDDTSLATSKKKRNRKRAAHEIIYLRDKVVEYTRQLRDLQNRLIPHTEESLLWHERSLRQASARRAAEDENQALKDMLQRQVQLAESLMKIVSKRPRVAEMTYLNKWKQSQTIGIDPIERRTTFHALLDAHYNRLESVFIAQRLYDSSSSERINKTEVAYDDHSREIVFDFTAKETANVDYLMFSNAIWDVYGSTYETPFEVSQPLERFGEDACMVKMVLKLKKYDLDVHQHMGCKRYLEHNRVVMVFDSILNDQAHPYPASVYVARETSWLTITKMGKNRCSMVYYSHGKLPCKSTEGPNDEAIHTMAFAEHMMDCYKRSIDMLGQYLHDQLDLSKTNDDEMERRLA</sequence>
<evidence type="ECO:0000256" key="1">
    <source>
        <dbReference type="SAM" id="Coils"/>
    </source>
</evidence>
<dbReference type="AlphaFoldDB" id="A0A024UAT0"/>